<dbReference type="EMBL" id="UHFN01000007">
    <property type="protein sequence ID" value="SUN62397.1"/>
    <property type="molecule type" value="Genomic_DNA"/>
</dbReference>
<evidence type="ECO:0000313" key="2">
    <source>
        <dbReference type="Proteomes" id="UP000254924"/>
    </source>
</evidence>
<proteinExistence type="predicted"/>
<dbReference type="OrthoDB" id="2216983at2"/>
<dbReference type="AlphaFoldDB" id="A0A380KDP6"/>
<name>A0A380KDP6_9STRE</name>
<evidence type="ECO:0000313" key="1">
    <source>
        <dbReference type="EMBL" id="SUN62397.1"/>
    </source>
</evidence>
<accession>A0A380KDP6</accession>
<reference evidence="1 2" key="1">
    <citation type="submission" date="2018-06" db="EMBL/GenBank/DDBJ databases">
        <authorList>
            <consortium name="Pathogen Informatics"/>
            <person name="Doyle S."/>
        </authorList>
    </citation>
    <scope>NUCLEOTIDE SEQUENCE [LARGE SCALE GENOMIC DNA]</scope>
    <source>
        <strain evidence="1 2">NCTC12224</strain>
    </source>
</reference>
<gene>
    <name evidence="1" type="ORF">NCTC12224_01862</name>
</gene>
<keyword evidence="2" id="KW-1185">Reference proteome</keyword>
<protein>
    <submittedName>
        <fullName evidence="1">Uncharacterized protein</fullName>
    </submittedName>
</protein>
<sequence length="207" mass="24001">MTTLTELKNELKAFGKQRYGYMKQYIELAEDLGQKLKQGVMYQSEVEARLHDFKQSVETQSRQKADELYDKIEQTYEAELVKLQDTVQGVTADDVAELTLLATTGVSKDELEEYFIKYQNKPLAIKKLKEIAKQNPELMVDVDQFDKEQALYNLRQFFKQQLSSFMGYYTVTDDKIRLVQADMIINGDVTALDDYLARYLANQMKGV</sequence>
<organism evidence="1 2">
    <name type="scientific">Streptococcus hyointestinalis</name>
    <dbReference type="NCBI Taxonomy" id="1337"/>
    <lineage>
        <taxon>Bacteria</taxon>
        <taxon>Bacillati</taxon>
        <taxon>Bacillota</taxon>
        <taxon>Bacilli</taxon>
        <taxon>Lactobacillales</taxon>
        <taxon>Streptococcaceae</taxon>
        <taxon>Streptococcus</taxon>
    </lineage>
</organism>
<dbReference type="Proteomes" id="UP000254924">
    <property type="component" value="Unassembled WGS sequence"/>
</dbReference>